<dbReference type="InterPro" id="IPR015424">
    <property type="entry name" value="PyrdxlP-dep_Trfase"/>
</dbReference>
<dbReference type="Gene3D" id="3.40.640.10">
    <property type="entry name" value="Type I PLP-dependent aspartate aminotransferase-like (Major domain)"/>
    <property type="match status" value="1"/>
</dbReference>
<dbReference type="GO" id="GO:0031071">
    <property type="term" value="F:cysteine desulfurase activity"/>
    <property type="evidence" value="ECO:0007669"/>
    <property type="project" value="UniProtKB-EC"/>
</dbReference>
<dbReference type="InterPro" id="IPR010970">
    <property type="entry name" value="Cys_dSase_SufS"/>
</dbReference>
<evidence type="ECO:0000256" key="2">
    <source>
        <dbReference type="ARBA" id="ARBA00010447"/>
    </source>
</evidence>
<evidence type="ECO:0000256" key="3">
    <source>
        <dbReference type="ARBA" id="ARBA00012239"/>
    </source>
</evidence>
<organism evidence="9 10">
    <name type="scientific">Candidatus Roizmanbacteria bacterium GW2011_GWA2_35_8</name>
    <dbReference type="NCBI Taxonomy" id="1618479"/>
    <lineage>
        <taxon>Bacteria</taxon>
        <taxon>Candidatus Roizmaniibacteriota</taxon>
    </lineage>
</organism>
<evidence type="ECO:0000313" key="9">
    <source>
        <dbReference type="EMBL" id="KKP85771.1"/>
    </source>
</evidence>
<protein>
    <recommendedName>
        <fullName evidence="3">cysteine desulfurase</fullName>
        <ecNumber evidence="3">2.8.1.7</ecNumber>
    </recommendedName>
</protein>
<evidence type="ECO:0000256" key="7">
    <source>
        <dbReference type="RuleBase" id="RU004504"/>
    </source>
</evidence>
<evidence type="ECO:0000313" key="10">
    <source>
        <dbReference type="Proteomes" id="UP000034536"/>
    </source>
</evidence>
<keyword evidence="5" id="KW-0663">Pyridoxal phosphate</keyword>
<dbReference type="GO" id="GO:0030170">
    <property type="term" value="F:pyridoxal phosphate binding"/>
    <property type="evidence" value="ECO:0007669"/>
    <property type="project" value="InterPro"/>
</dbReference>
<dbReference type="PANTHER" id="PTHR43586">
    <property type="entry name" value="CYSTEINE DESULFURASE"/>
    <property type="match status" value="1"/>
</dbReference>
<dbReference type="AlphaFoldDB" id="A0A0G0DAZ0"/>
<reference evidence="9 10" key="1">
    <citation type="journal article" date="2015" name="Nature">
        <title>rRNA introns, odd ribosomes, and small enigmatic genomes across a large radiation of phyla.</title>
        <authorList>
            <person name="Brown C.T."/>
            <person name="Hug L.A."/>
            <person name="Thomas B.C."/>
            <person name="Sharon I."/>
            <person name="Castelle C.J."/>
            <person name="Singh A."/>
            <person name="Wilkins M.J."/>
            <person name="Williams K.H."/>
            <person name="Banfield J.F."/>
        </authorList>
    </citation>
    <scope>NUCLEOTIDE SEQUENCE [LARGE SCALE GENOMIC DNA]</scope>
</reference>
<comment type="catalytic activity">
    <reaction evidence="6">
        <text>(sulfur carrier)-H + L-cysteine = (sulfur carrier)-SH + L-alanine</text>
        <dbReference type="Rhea" id="RHEA:43892"/>
        <dbReference type="Rhea" id="RHEA-COMP:14737"/>
        <dbReference type="Rhea" id="RHEA-COMP:14739"/>
        <dbReference type="ChEBI" id="CHEBI:29917"/>
        <dbReference type="ChEBI" id="CHEBI:35235"/>
        <dbReference type="ChEBI" id="CHEBI:57972"/>
        <dbReference type="ChEBI" id="CHEBI:64428"/>
        <dbReference type="EC" id="2.8.1.7"/>
    </reaction>
</comment>
<evidence type="ECO:0000256" key="1">
    <source>
        <dbReference type="ARBA" id="ARBA00001933"/>
    </source>
</evidence>
<dbReference type="EMBL" id="LBQX01000042">
    <property type="protein sequence ID" value="KKP85771.1"/>
    <property type="molecule type" value="Genomic_DNA"/>
</dbReference>
<dbReference type="InterPro" id="IPR015421">
    <property type="entry name" value="PyrdxlP-dep_Trfase_major"/>
</dbReference>
<dbReference type="Pfam" id="PF00266">
    <property type="entry name" value="Aminotran_5"/>
    <property type="match status" value="1"/>
</dbReference>
<dbReference type="InterPro" id="IPR000192">
    <property type="entry name" value="Aminotrans_V_dom"/>
</dbReference>
<dbReference type="PROSITE" id="PS00595">
    <property type="entry name" value="AA_TRANSFER_CLASS_5"/>
    <property type="match status" value="1"/>
</dbReference>
<dbReference type="CDD" id="cd06453">
    <property type="entry name" value="SufS_like"/>
    <property type="match status" value="1"/>
</dbReference>
<evidence type="ECO:0000256" key="5">
    <source>
        <dbReference type="ARBA" id="ARBA00022898"/>
    </source>
</evidence>
<keyword evidence="4" id="KW-0808">Transferase</keyword>
<comment type="cofactor">
    <cofactor evidence="1 7">
        <name>pyridoxal 5'-phosphate</name>
        <dbReference type="ChEBI" id="CHEBI:597326"/>
    </cofactor>
</comment>
<sequence length="430" mass="48458">MINSKKIKVDFPIFKNNQDLVYLDSTATSLKPSQVIEKITEYYTDYSANIFRGVYKISERATAEYEITRNTVAEFINANSSDEIIFTRNATESLNLIAYSWGRQNVERNDEIVTTVMEHHSNFVPWQVLATETNAIFKVIDVADDGHLNIYNENIKLQITNNKSISNNKYSNPKLEGIITKKTKILTITYVSNVLGTINPIKKIIAAAKKINPKLITIIDAAQAIPHVEVDVQELGCDFLVFSSHKMLGPTGVGVLWGKRKLLDEMYPFMYGGEMISEVYLDRTTYKPIPHKFEAGTPAIAEVIALNSAIDYLNHIGLKNISEYEQDLALQCFKTLKSEFGNKIKIFGPGAFQNRTGIISFNFGGYHSHDIASILDEENIAVRAGNHCAMPLHTRLGVDSTVRASFYIYNDEKDIDRLINGLRKAEKILK</sequence>
<dbReference type="InterPro" id="IPR020578">
    <property type="entry name" value="Aminotrans_V_PyrdxlP_BS"/>
</dbReference>
<feature type="domain" description="Aminotransferase class V" evidence="8">
    <location>
        <begin position="21"/>
        <end position="418"/>
    </location>
</feature>
<comment type="similarity">
    <text evidence="2">Belongs to the class-V pyridoxal-phosphate-dependent aminotransferase family. Csd subfamily.</text>
</comment>
<name>A0A0G0DAZ0_9BACT</name>
<dbReference type="Proteomes" id="UP000034536">
    <property type="component" value="Unassembled WGS sequence"/>
</dbReference>
<dbReference type="SUPFAM" id="SSF53383">
    <property type="entry name" value="PLP-dependent transferases"/>
    <property type="match status" value="1"/>
</dbReference>
<dbReference type="PATRIC" id="fig|1618479.3.peg.588"/>
<accession>A0A0G0DAZ0</accession>
<comment type="caution">
    <text evidence="9">The sequence shown here is derived from an EMBL/GenBank/DDBJ whole genome shotgun (WGS) entry which is preliminary data.</text>
</comment>
<dbReference type="InterPro" id="IPR015422">
    <property type="entry name" value="PyrdxlP-dep_Trfase_small"/>
</dbReference>
<dbReference type="EC" id="2.8.1.7" evidence="3"/>
<gene>
    <name evidence="9" type="ORF">UR89_C0042G0004</name>
</gene>
<evidence type="ECO:0000256" key="6">
    <source>
        <dbReference type="ARBA" id="ARBA00050776"/>
    </source>
</evidence>
<dbReference type="Gene3D" id="3.90.1150.10">
    <property type="entry name" value="Aspartate Aminotransferase, domain 1"/>
    <property type="match status" value="1"/>
</dbReference>
<dbReference type="GO" id="GO:0006534">
    <property type="term" value="P:cysteine metabolic process"/>
    <property type="evidence" value="ECO:0007669"/>
    <property type="project" value="InterPro"/>
</dbReference>
<proteinExistence type="inferred from homology"/>
<dbReference type="PANTHER" id="PTHR43586:SF8">
    <property type="entry name" value="CYSTEINE DESULFURASE 1, CHLOROPLASTIC"/>
    <property type="match status" value="1"/>
</dbReference>
<evidence type="ECO:0000256" key="4">
    <source>
        <dbReference type="ARBA" id="ARBA00022679"/>
    </source>
</evidence>
<evidence type="ECO:0000259" key="8">
    <source>
        <dbReference type="Pfam" id="PF00266"/>
    </source>
</evidence>